<dbReference type="PROSITE" id="PS50969">
    <property type="entry name" value="FCP1"/>
    <property type="match status" value="1"/>
</dbReference>
<dbReference type="InterPro" id="IPR036412">
    <property type="entry name" value="HAD-like_sf"/>
</dbReference>
<dbReference type="InterPro" id="IPR050365">
    <property type="entry name" value="TIM50"/>
</dbReference>
<keyword evidence="1" id="KW-0813">Transport</keyword>
<dbReference type="Proteomes" id="UP001050691">
    <property type="component" value="Unassembled WGS sequence"/>
</dbReference>
<dbReference type="SMART" id="SM00577">
    <property type="entry name" value="CPDc"/>
    <property type="match status" value="1"/>
</dbReference>
<keyword evidence="4" id="KW-1185">Reference proteome</keyword>
<accession>A0AAV5A616</accession>
<comment type="function">
    <text evidence="1">Essential component of the TIM23 complex, a complex that mediates the translocation of transit peptide-containing proteins across the mitochondrial inner membrane.</text>
</comment>
<dbReference type="Gene3D" id="3.40.50.1000">
    <property type="entry name" value="HAD superfamily/HAD-like"/>
    <property type="match status" value="1"/>
</dbReference>
<feature type="domain" description="FCP1 homology" evidence="2">
    <location>
        <begin position="24"/>
        <end position="190"/>
    </location>
</feature>
<dbReference type="InterPro" id="IPR004274">
    <property type="entry name" value="FCP1_dom"/>
</dbReference>
<comment type="caution">
    <text evidence="3">The sequence shown here is derived from an EMBL/GenBank/DDBJ whole genome shotgun (WGS) entry which is preliminary data.</text>
</comment>
<evidence type="ECO:0000256" key="1">
    <source>
        <dbReference type="RuleBase" id="RU365079"/>
    </source>
</evidence>
<dbReference type="GO" id="GO:0005744">
    <property type="term" value="C:TIM23 mitochondrial import inner membrane translocase complex"/>
    <property type="evidence" value="ECO:0007669"/>
    <property type="project" value="UniProtKB-UniRule"/>
</dbReference>
<reference evidence="3" key="1">
    <citation type="submission" date="2021-10" db="EMBL/GenBank/DDBJ databases">
        <title>De novo Genome Assembly of Clathrus columnatus (Basidiomycota, Fungi) Using Illumina and Nanopore Sequence Data.</title>
        <authorList>
            <person name="Ogiso-Tanaka E."/>
            <person name="Itagaki H."/>
            <person name="Hosoya T."/>
            <person name="Hosaka K."/>
        </authorList>
    </citation>
    <scope>NUCLEOTIDE SEQUENCE</scope>
    <source>
        <strain evidence="3">MO-923</strain>
    </source>
</reference>
<comment type="similarity">
    <text evidence="1">Belongs to the TIM50 family.</text>
</comment>
<evidence type="ECO:0000313" key="3">
    <source>
        <dbReference type="EMBL" id="GJJ08098.1"/>
    </source>
</evidence>
<evidence type="ECO:0000259" key="2">
    <source>
        <dbReference type="PROSITE" id="PS50969"/>
    </source>
</evidence>
<dbReference type="InterPro" id="IPR023214">
    <property type="entry name" value="HAD_sf"/>
</dbReference>
<keyword evidence="1" id="KW-0811">Translocation</keyword>
<proteinExistence type="inferred from homology"/>
<dbReference type="AlphaFoldDB" id="A0AAV5A616"/>
<comment type="subunit">
    <text evidence="1">Component of the TIM23 complex.</text>
</comment>
<name>A0AAV5A616_9AGAM</name>
<keyword evidence="1" id="KW-0809">Transit peptide</keyword>
<evidence type="ECO:0000313" key="4">
    <source>
        <dbReference type="Proteomes" id="UP001050691"/>
    </source>
</evidence>
<dbReference type="EMBL" id="BPWL01000003">
    <property type="protein sequence ID" value="GJJ08098.1"/>
    <property type="molecule type" value="Genomic_DNA"/>
</dbReference>
<dbReference type="GO" id="GO:0015031">
    <property type="term" value="P:protein transport"/>
    <property type="evidence" value="ECO:0007669"/>
    <property type="project" value="UniProtKB-KW"/>
</dbReference>
<dbReference type="PANTHER" id="PTHR12210">
    <property type="entry name" value="DULLARD PROTEIN PHOSPHATASE"/>
    <property type="match status" value="1"/>
</dbReference>
<keyword evidence="1" id="KW-0496">Mitochondrion</keyword>
<protein>
    <recommendedName>
        <fullName evidence="1">Mitochondrial import inner membrane translocase subunit TIM50</fullName>
    </recommendedName>
</protein>
<dbReference type="Pfam" id="PF03031">
    <property type="entry name" value="NIF"/>
    <property type="match status" value="1"/>
</dbReference>
<comment type="subcellular location">
    <subcellularLocation>
        <location evidence="1">Mitochondrion inner membrane</location>
        <topology evidence="1">Single-pass membrane protein</topology>
    </subcellularLocation>
</comment>
<keyword evidence="1" id="KW-0653">Protein transport</keyword>
<gene>
    <name evidence="3" type="ORF">Clacol_002306</name>
</gene>
<sequence length="280" mass="31993">MALPTLTPSASYLSLSNLISTRSLEPCRKLLILDLNGTLLYRSKYTKNRIIRARPYMATFCSYLFHENVRSWLDVMVWSSAQPRNVDIMVQTCFKESKKELKAVWARDTLGLDKRSYNHKVQTIKDLETPWKKLSCPVSHSANTTILMDDSPLKTQLQPYNHLCVREYTQNVMNSDRLARKRLRPSYDCMLLAAIGILEELKYQTNVAGWIRAGGLWADCSPPSNEITLEPSMDPEATSSGNASSQELLWFDHEPCYNYWVEKGMVTVKQLGINLNPGFS</sequence>
<dbReference type="SUPFAM" id="SSF56784">
    <property type="entry name" value="HAD-like"/>
    <property type="match status" value="1"/>
</dbReference>
<organism evidence="3 4">
    <name type="scientific">Clathrus columnatus</name>
    <dbReference type="NCBI Taxonomy" id="1419009"/>
    <lineage>
        <taxon>Eukaryota</taxon>
        <taxon>Fungi</taxon>
        <taxon>Dikarya</taxon>
        <taxon>Basidiomycota</taxon>
        <taxon>Agaricomycotina</taxon>
        <taxon>Agaricomycetes</taxon>
        <taxon>Phallomycetidae</taxon>
        <taxon>Phallales</taxon>
        <taxon>Clathraceae</taxon>
        <taxon>Clathrus</taxon>
    </lineage>
</organism>